<dbReference type="InterPro" id="IPR011009">
    <property type="entry name" value="Kinase-like_dom_sf"/>
</dbReference>
<organism evidence="2 3">
    <name type="scientific">Trichomonas vaginalis (strain ATCC PRA-98 / G3)</name>
    <dbReference type="NCBI Taxonomy" id="412133"/>
    <lineage>
        <taxon>Eukaryota</taxon>
        <taxon>Metamonada</taxon>
        <taxon>Parabasalia</taxon>
        <taxon>Trichomonadida</taxon>
        <taxon>Trichomonadidae</taxon>
        <taxon>Trichomonas</taxon>
    </lineage>
</organism>
<evidence type="ECO:0000313" key="3">
    <source>
        <dbReference type="Proteomes" id="UP000001542"/>
    </source>
</evidence>
<dbReference type="RefSeq" id="XP_001583235.1">
    <property type="nucleotide sequence ID" value="XM_001583185.1"/>
</dbReference>
<keyword evidence="3" id="KW-1185">Reference proteome</keyword>
<reference evidence="2" key="1">
    <citation type="submission" date="2006-10" db="EMBL/GenBank/DDBJ databases">
        <authorList>
            <person name="Amadeo P."/>
            <person name="Zhao Q."/>
            <person name="Wortman J."/>
            <person name="Fraser-Liggett C."/>
            <person name="Carlton J."/>
        </authorList>
    </citation>
    <scope>NUCLEOTIDE SEQUENCE</scope>
    <source>
        <strain evidence="2">G3</strain>
    </source>
</reference>
<gene>
    <name evidence="2" type="ORF">TVAG_094240</name>
</gene>
<dbReference type="Proteomes" id="UP000001542">
    <property type="component" value="Unassembled WGS sequence"/>
</dbReference>
<dbReference type="InParanoid" id="A2DBP6"/>
<protein>
    <recommendedName>
        <fullName evidence="1">Protein kinase domain-containing protein</fullName>
    </recommendedName>
</protein>
<reference evidence="2" key="2">
    <citation type="journal article" date="2007" name="Science">
        <title>Draft genome sequence of the sexually transmitted pathogen Trichomonas vaginalis.</title>
        <authorList>
            <person name="Carlton J.M."/>
            <person name="Hirt R.P."/>
            <person name="Silva J.C."/>
            <person name="Delcher A.L."/>
            <person name="Schatz M."/>
            <person name="Zhao Q."/>
            <person name="Wortman J.R."/>
            <person name="Bidwell S.L."/>
            <person name="Alsmark U.C.M."/>
            <person name="Besteiro S."/>
            <person name="Sicheritz-Ponten T."/>
            <person name="Noel C.J."/>
            <person name="Dacks J.B."/>
            <person name="Foster P.G."/>
            <person name="Simillion C."/>
            <person name="Van de Peer Y."/>
            <person name="Miranda-Saavedra D."/>
            <person name="Barton G.J."/>
            <person name="Westrop G.D."/>
            <person name="Mueller S."/>
            <person name="Dessi D."/>
            <person name="Fiori P.L."/>
            <person name="Ren Q."/>
            <person name="Paulsen I."/>
            <person name="Zhang H."/>
            <person name="Bastida-Corcuera F.D."/>
            <person name="Simoes-Barbosa A."/>
            <person name="Brown M.T."/>
            <person name="Hayes R.D."/>
            <person name="Mukherjee M."/>
            <person name="Okumura C.Y."/>
            <person name="Schneider R."/>
            <person name="Smith A.J."/>
            <person name="Vanacova S."/>
            <person name="Villalvazo M."/>
            <person name="Haas B.J."/>
            <person name="Pertea M."/>
            <person name="Feldblyum T.V."/>
            <person name="Utterback T.R."/>
            <person name="Shu C.L."/>
            <person name="Osoegawa K."/>
            <person name="de Jong P.J."/>
            <person name="Hrdy I."/>
            <person name="Horvathova L."/>
            <person name="Zubacova Z."/>
            <person name="Dolezal P."/>
            <person name="Malik S.B."/>
            <person name="Logsdon J.M. Jr."/>
            <person name="Henze K."/>
            <person name="Gupta A."/>
            <person name="Wang C.C."/>
            <person name="Dunne R.L."/>
            <person name="Upcroft J.A."/>
            <person name="Upcroft P."/>
            <person name="White O."/>
            <person name="Salzberg S.L."/>
            <person name="Tang P."/>
            <person name="Chiu C.-H."/>
            <person name="Lee Y.-S."/>
            <person name="Embley T.M."/>
            <person name="Coombs G.H."/>
            <person name="Mottram J.C."/>
            <person name="Tachezy J."/>
            <person name="Fraser-Liggett C.M."/>
            <person name="Johnson P.J."/>
        </authorList>
    </citation>
    <scope>NUCLEOTIDE SEQUENCE [LARGE SCALE GENOMIC DNA]</scope>
    <source>
        <strain evidence="2">G3</strain>
    </source>
</reference>
<dbReference type="VEuPathDB" id="TrichDB:TVAGG3_0381060"/>
<dbReference type="SUPFAM" id="SSF56112">
    <property type="entry name" value="Protein kinase-like (PK-like)"/>
    <property type="match status" value="1"/>
</dbReference>
<dbReference type="VEuPathDB" id="TrichDB:TVAG_094240"/>
<sequence length="562" mass="65790">MASLADLEPINNKTAIDDLTKAMDDVNLQGKSFCFEKSEDRKLKRIFEILEVSSANLGEFNHWDVTCWGIFRLNDPFFNKKSIEFYQISDFENKKENGNFVLLIVRKKFVCQKLENPEDINLWDLLFDLTYYLFLMHKRGFIFRHIPFDTICRAKINNKDLYIIDDFQYVRVDNSDKKTAISGSTSAPELSSADYNYKVDIFELGKILLEAESILKNGEKFNIESFDIKQLHNKAAEYFTEGDELGDIIKQCLDKDPNNRPTDIDILNQCKVFEQYQDRYNYVMTLAHENFNKTNRRISHDQIMDLYTDEEEDDEKNVVTSALKGFHSLWFGINEDRDRFEALIGILDIEINLADIEFFVDSNDLSGIPTFFCPKKQTSEDLHPDDYPILKITYQNDLQKLYLKDFLQAFFYDYLSNLNYEEQNGNNEEENGNYEEEIDENCCGNEEKVDENGCGNDENGCGIDENGCGNEENGCGNEENGCGNEENANRSDKVESQNDEYTKEQYREMALEKYKEIMKNRNHDFYYDAMLRYYYLTDNKLMASLLMHRNVSVRERLLGKSE</sequence>
<feature type="domain" description="Protein kinase" evidence="1">
    <location>
        <begin position="1"/>
        <end position="273"/>
    </location>
</feature>
<dbReference type="STRING" id="5722.A2DBP6"/>
<accession>A2DBP6</accession>
<evidence type="ECO:0000259" key="1">
    <source>
        <dbReference type="PROSITE" id="PS50011"/>
    </source>
</evidence>
<name>A2DBP6_TRIV3</name>
<dbReference type="PANTHER" id="PTHR44305:SF24">
    <property type="entry name" value="TYROSINE-PROTEIN KINASE C03B1.5-RELATED"/>
    <property type="match status" value="1"/>
</dbReference>
<dbReference type="PROSITE" id="PS50011">
    <property type="entry name" value="PROTEIN_KINASE_DOM"/>
    <property type="match status" value="1"/>
</dbReference>
<dbReference type="GO" id="GO:0005524">
    <property type="term" value="F:ATP binding"/>
    <property type="evidence" value="ECO:0007669"/>
    <property type="project" value="InterPro"/>
</dbReference>
<dbReference type="InterPro" id="IPR000719">
    <property type="entry name" value="Prot_kinase_dom"/>
</dbReference>
<evidence type="ECO:0000313" key="2">
    <source>
        <dbReference type="EMBL" id="EAY22249.1"/>
    </source>
</evidence>
<dbReference type="AlphaFoldDB" id="A2DBP6"/>
<dbReference type="KEGG" id="tva:5467849"/>
<dbReference type="EMBL" id="DS113185">
    <property type="protein sequence ID" value="EAY22249.1"/>
    <property type="molecule type" value="Genomic_DNA"/>
</dbReference>
<proteinExistence type="predicted"/>
<dbReference type="GO" id="GO:0004672">
    <property type="term" value="F:protein kinase activity"/>
    <property type="evidence" value="ECO:0007669"/>
    <property type="project" value="InterPro"/>
</dbReference>
<dbReference type="InterPro" id="IPR053083">
    <property type="entry name" value="TF_kinase-domain_protein"/>
</dbReference>
<dbReference type="PANTHER" id="PTHR44305">
    <property type="entry name" value="SI:DKEY-192D15.2-RELATED"/>
    <property type="match status" value="1"/>
</dbReference>
<dbReference type="Gene3D" id="1.10.510.10">
    <property type="entry name" value="Transferase(Phosphotransferase) domain 1"/>
    <property type="match status" value="1"/>
</dbReference>